<reference evidence="2 3" key="1">
    <citation type="submission" date="2020-09" db="EMBL/GenBank/DDBJ databases">
        <title>Complete genomes of bradyrhizobia occurring on native shrubby legumes in Australia.</title>
        <authorList>
            <person name="Lafay B."/>
        </authorList>
    </citation>
    <scope>NUCLEOTIDE SEQUENCE [LARGE SCALE GENOMIC DNA]</scope>
    <source>
        <strain evidence="2 3">BDV5040</strain>
    </source>
</reference>
<dbReference type="RefSeq" id="WP_195799814.1">
    <property type="nucleotide sequence ID" value="NZ_CP061379.1"/>
</dbReference>
<evidence type="ECO:0000313" key="3">
    <source>
        <dbReference type="Proteomes" id="UP000594621"/>
    </source>
</evidence>
<organism evidence="2 3">
    <name type="scientific">Bradyrhizobium commune</name>
    <dbReference type="NCBI Taxonomy" id="83627"/>
    <lineage>
        <taxon>Bacteria</taxon>
        <taxon>Pseudomonadati</taxon>
        <taxon>Pseudomonadota</taxon>
        <taxon>Alphaproteobacteria</taxon>
        <taxon>Hyphomicrobiales</taxon>
        <taxon>Nitrobacteraceae</taxon>
        <taxon>Bradyrhizobium</taxon>
    </lineage>
</organism>
<dbReference type="EMBL" id="CP061379">
    <property type="protein sequence ID" value="QPF90222.1"/>
    <property type="molecule type" value="Genomic_DNA"/>
</dbReference>
<feature type="compositionally biased region" description="Basic and acidic residues" evidence="1">
    <location>
        <begin position="160"/>
        <end position="179"/>
    </location>
</feature>
<gene>
    <name evidence="2" type="ORF">IC761_27480</name>
</gene>
<dbReference type="KEGG" id="bcou:IC761_27480"/>
<proteinExistence type="predicted"/>
<dbReference type="Proteomes" id="UP000594621">
    <property type="component" value="Chromosome"/>
</dbReference>
<evidence type="ECO:0000313" key="2">
    <source>
        <dbReference type="EMBL" id="QPF90222.1"/>
    </source>
</evidence>
<protein>
    <submittedName>
        <fullName evidence="2">Uncharacterized protein</fullName>
    </submittedName>
</protein>
<dbReference type="AlphaFoldDB" id="A0A7S9D2Z6"/>
<name>A0A7S9D2Z6_9BRAD</name>
<keyword evidence="3" id="KW-1185">Reference proteome</keyword>
<sequence>MANKIPDHIIGLFVEPVLLEGEDPSLYWNILSAMIDEHRPESLLDWIALNDLVTKLWEERTYRRATNAIIRGGQRLAVEQFLTEIPPGEDGSKSQVGKADRWANRYFSATKKEREEVRSRLAKFGITEAELLARSAQNNSDAILMLEGMVSSRERSRRKLQNEIRRRRPSQEVKSESRGDVTAGHEGGPQPCQEVNGPCQELNRGANDNCDAHHHGHALPSHELSEASSGEEMFIKLANSVLPRGESKTGQ</sequence>
<accession>A0A7S9D2Z6</accession>
<evidence type="ECO:0000256" key="1">
    <source>
        <dbReference type="SAM" id="MobiDB-lite"/>
    </source>
</evidence>
<feature type="region of interest" description="Disordered" evidence="1">
    <location>
        <begin position="151"/>
        <end position="231"/>
    </location>
</feature>